<reference evidence="1" key="1">
    <citation type="journal article" date="2012" name="PLoS ONE">
        <title>A Genomic Island in Salmonella enterica ssp. salamae Provides New Insights on the Genealogy of the Locus of Enterocyte Effacement.</title>
        <authorList>
            <person name="Chandry P.S."/>
            <person name="Gladman S."/>
            <person name="Moore S.C."/>
            <person name="Seemann T."/>
            <person name="Crandall K.A."/>
            <person name="Fegan N."/>
        </authorList>
    </citation>
    <scope>NUCLEOTIDE SEQUENCE</scope>
    <source>
        <strain evidence="1">S1296</strain>
    </source>
</reference>
<name>I7D0H9_SALER</name>
<gene>
    <name evidence="1" type="ORF">SESS1296_03602</name>
</gene>
<sequence>MRKQYFIFLLKGKTVTPQSLEEPCAEKVICEMLRQQFYLSRIHIFAATSQEALEKFQKLTQYYTSDLSPEVILC</sequence>
<dbReference type="AlphaFoldDB" id="I7D0H9"/>
<protein>
    <submittedName>
        <fullName evidence="1">Uncharacterized protein</fullName>
    </submittedName>
</protein>
<proteinExistence type="predicted"/>
<accession>I7D0H9</accession>
<evidence type="ECO:0000313" key="1">
    <source>
        <dbReference type="EMBL" id="AFO66346.1"/>
    </source>
</evidence>
<organism evidence="1">
    <name type="scientific">Salmonella enterica subsp. salamae serovar Sofia</name>
    <dbReference type="NCBI Taxonomy" id="46629"/>
    <lineage>
        <taxon>Bacteria</taxon>
        <taxon>Pseudomonadati</taxon>
        <taxon>Pseudomonadota</taxon>
        <taxon>Gammaproteobacteria</taxon>
        <taxon>Enterobacterales</taxon>
        <taxon>Enterobacteriaceae</taxon>
        <taxon>Salmonella</taxon>
    </lineage>
</organism>
<dbReference type="EMBL" id="JQ747523">
    <property type="protein sequence ID" value="AFO66346.1"/>
    <property type="molecule type" value="Genomic_DNA"/>
</dbReference>